<dbReference type="OrthoDB" id="2156961at2"/>
<name>A0A2A5RHV0_9LACT</name>
<dbReference type="Proteomes" id="UP000218181">
    <property type="component" value="Unassembled WGS sequence"/>
</dbReference>
<dbReference type="AlphaFoldDB" id="A0A2A5RHV0"/>
<dbReference type="STRING" id="1291764.GCA_001311235_02825"/>
<organism evidence="1 2">
    <name type="scientific">Lactococcus fujiensis JCM 16395</name>
    <dbReference type="NCBI Taxonomy" id="1291764"/>
    <lineage>
        <taxon>Bacteria</taxon>
        <taxon>Bacillati</taxon>
        <taxon>Bacillota</taxon>
        <taxon>Bacilli</taxon>
        <taxon>Lactobacillales</taxon>
        <taxon>Streptococcaceae</taxon>
        <taxon>Lactococcus</taxon>
    </lineage>
</organism>
<proteinExistence type="predicted"/>
<protein>
    <submittedName>
        <fullName evidence="1">Uncharacterized protein</fullName>
    </submittedName>
</protein>
<evidence type="ECO:0000313" key="1">
    <source>
        <dbReference type="EMBL" id="PCR98691.1"/>
    </source>
</evidence>
<reference evidence="1 2" key="1">
    <citation type="submission" date="2014-12" db="EMBL/GenBank/DDBJ databases">
        <title>Draft genome sequences of 10 type strains of Lactococcus.</title>
        <authorList>
            <person name="Sun Z."/>
            <person name="Zhong Z."/>
            <person name="Liu W."/>
            <person name="Zhang W."/>
            <person name="Zhang H."/>
        </authorList>
    </citation>
    <scope>NUCLEOTIDE SEQUENCE [LARGE SCALE GENOMIC DNA]</scope>
    <source>
        <strain evidence="1 2">JCM 16395</strain>
    </source>
</reference>
<comment type="caution">
    <text evidence="1">The sequence shown here is derived from an EMBL/GenBank/DDBJ whole genome shotgun (WGS) entry which is preliminary data.</text>
</comment>
<gene>
    <name evidence="1" type="ORF">RT41_GL001190</name>
</gene>
<sequence length="140" mass="16365">MGKIDDKIYALYKGEDILITGTIKQIAEYRNIKEKSVRFMLYPAYKNSQGDSKKALALVLLDEEMDQQAEYFPKQVEKEPVTKKDLPKVFLSKNDFTILKTENTYSNILIVEYQSEVRMIDKMTFELMPKTGLKVNHHTY</sequence>
<keyword evidence="2" id="KW-1185">Reference proteome</keyword>
<evidence type="ECO:0000313" key="2">
    <source>
        <dbReference type="Proteomes" id="UP000218181"/>
    </source>
</evidence>
<dbReference type="EMBL" id="JXJU01000033">
    <property type="protein sequence ID" value="PCR98691.1"/>
    <property type="molecule type" value="Genomic_DNA"/>
</dbReference>
<dbReference type="RefSeq" id="WP_096819249.1">
    <property type="nucleotide sequence ID" value="NZ_JXJU01000033.1"/>
</dbReference>
<accession>A0A2A5RHV0</accession>